<reference evidence="2 3" key="1">
    <citation type="submission" date="2015-11" db="EMBL/GenBank/DDBJ databases">
        <authorList>
            <person name="Zhang Y."/>
            <person name="Guo Z."/>
        </authorList>
    </citation>
    <scope>NUCLEOTIDE SEQUENCE [LARGE SCALE GENOMIC DNA]</scope>
    <source>
        <strain evidence="3">gdw1</strain>
    </source>
</reference>
<dbReference type="Gene3D" id="1.10.10.10">
    <property type="entry name" value="Winged helix-like DNA-binding domain superfamily/Winged helix DNA-binding domain"/>
    <property type="match status" value="1"/>
</dbReference>
<dbReference type="AlphaFoldDB" id="A0A1E2SHT8"/>
<sequence>MEAVAHVEVEPAFLTQAEVAVLLGVPERTLEGWRLTKSGPPWLKFGRHVKYDRVDVLVWAREQRRG</sequence>
<accession>A0A1E2SHT8</accession>
<dbReference type="OrthoDB" id="194758at2"/>
<name>A0A1E2SHT8_LEIXY</name>
<gene>
    <name evidence="2" type="ORF">ATY41_05835</name>
</gene>
<organism evidence="2 3">
    <name type="scientific">Leifsonia xyli subsp. xyli</name>
    <dbReference type="NCBI Taxonomy" id="59736"/>
    <lineage>
        <taxon>Bacteria</taxon>
        <taxon>Bacillati</taxon>
        <taxon>Actinomycetota</taxon>
        <taxon>Actinomycetes</taxon>
        <taxon>Micrococcales</taxon>
        <taxon>Microbacteriaceae</taxon>
        <taxon>Leifsonia</taxon>
    </lineage>
</organism>
<dbReference type="EMBL" id="LNZG01000047">
    <property type="protein sequence ID" value="ODA89426.1"/>
    <property type="molecule type" value="Genomic_DNA"/>
</dbReference>
<comment type="caution">
    <text evidence="2">The sequence shown here is derived from an EMBL/GenBank/DDBJ whole genome shotgun (WGS) entry which is preliminary data.</text>
</comment>
<dbReference type="SUPFAM" id="SSF46955">
    <property type="entry name" value="Putative DNA-binding domain"/>
    <property type="match status" value="1"/>
</dbReference>
<dbReference type="InterPro" id="IPR036388">
    <property type="entry name" value="WH-like_DNA-bd_sf"/>
</dbReference>
<dbReference type="Proteomes" id="UP000094426">
    <property type="component" value="Unassembled WGS sequence"/>
</dbReference>
<protein>
    <submittedName>
        <fullName evidence="2">Excisionase</fullName>
    </submittedName>
</protein>
<dbReference type="InterPro" id="IPR041657">
    <property type="entry name" value="HTH_17"/>
</dbReference>
<evidence type="ECO:0000313" key="3">
    <source>
        <dbReference type="Proteomes" id="UP000094426"/>
    </source>
</evidence>
<dbReference type="RefSeq" id="WP_011186137.1">
    <property type="nucleotide sequence ID" value="NZ_LNZG01000047.1"/>
</dbReference>
<dbReference type="InterPro" id="IPR009061">
    <property type="entry name" value="DNA-bd_dom_put_sf"/>
</dbReference>
<feature type="domain" description="Helix-turn-helix" evidence="1">
    <location>
        <begin position="13"/>
        <end position="64"/>
    </location>
</feature>
<dbReference type="Pfam" id="PF12728">
    <property type="entry name" value="HTH_17"/>
    <property type="match status" value="1"/>
</dbReference>
<evidence type="ECO:0000313" key="2">
    <source>
        <dbReference type="EMBL" id="ODA89426.1"/>
    </source>
</evidence>
<evidence type="ECO:0000259" key="1">
    <source>
        <dbReference type="Pfam" id="PF12728"/>
    </source>
</evidence>
<proteinExistence type="predicted"/>